<feature type="transmembrane region" description="Helical" evidence="1">
    <location>
        <begin position="95"/>
        <end position="113"/>
    </location>
</feature>
<organism evidence="2 3">
    <name type="scientific">Puccinia striiformis f. sp. tritici PST-78</name>
    <dbReference type="NCBI Taxonomy" id="1165861"/>
    <lineage>
        <taxon>Eukaryota</taxon>
        <taxon>Fungi</taxon>
        <taxon>Dikarya</taxon>
        <taxon>Basidiomycota</taxon>
        <taxon>Pucciniomycotina</taxon>
        <taxon>Pucciniomycetes</taxon>
        <taxon>Pucciniales</taxon>
        <taxon>Pucciniaceae</taxon>
        <taxon>Puccinia</taxon>
    </lineage>
</organism>
<dbReference type="Proteomes" id="UP000054564">
    <property type="component" value="Unassembled WGS sequence"/>
</dbReference>
<feature type="transmembrane region" description="Helical" evidence="1">
    <location>
        <begin position="30"/>
        <end position="50"/>
    </location>
</feature>
<dbReference type="InterPro" id="IPR012098">
    <property type="entry name" value="SND3_fun"/>
</dbReference>
<dbReference type="AlphaFoldDB" id="A0A0L0VK88"/>
<keyword evidence="3" id="KW-1185">Reference proteome</keyword>
<evidence type="ECO:0000313" key="2">
    <source>
        <dbReference type="EMBL" id="KNE99688.1"/>
    </source>
</evidence>
<keyword evidence="1" id="KW-1133">Transmembrane helix</keyword>
<dbReference type="Pfam" id="PF10032">
    <property type="entry name" value="Pho88"/>
    <property type="match status" value="1"/>
</dbReference>
<proteinExistence type="predicted"/>
<dbReference type="GO" id="GO:0005783">
    <property type="term" value="C:endoplasmic reticulum"/>
    <property type="evidence" value="ECO:0007669"/>
    <property type="project" value="InterPro"/>
</dbReference>
<keyword evidence="1" id="KW-0812">Transmembrane</keyword>
<evidence type="ECO:0000313" key="3">
    <source>
        <dbReference type="Proteomes" id="UP000054564"/>
    </source>
</evidence>
<dbReference type="PANTHER" id="PTHR28112">
    <property type="entry name" value="SRP-INDEPENDENT TARGETING PROTEIN 3"/>
    <property type="match status" value="1"/>
</dbReference>
<dbReference type="EMBL" id="AJIL01000043">
    <property type="protein sequence ID" value="KNE99688.1"/>
    <property type="molecule type" value="Genomic_DNA"/>
</dbReference>
<dbReference type="GO" id="GO:0005739">
    <property type="term" value="C:mitochondrion"/>
    <property type="evidence" value="ECO:0007669"/>
    <property type="project" value="TreeGrafter"/>
</dbReference>
<sequence>MSAQLLNMAIPLVGMQVARKIPFDDPQVLFGMRMAYVTSQVLCLSAYYWLSHKIKTKNDTTVLKYVEPSPPMTNEPGKLVTTTNRDYDLGQSSSGLRSVLMGVLMMCFLHLYMKYDAPLFLQSIMPLKTVYDNKLVQIHLLGQPATGDLKRPFQTTGFMGAATNAKTDAKSIKEAEQAGVKKEQ</sequence>
<comment type="caution">
    <text evidence="2">The sequence shown here is derived from an EMBL/GenBank/DDBJ whole genome shotgun (WGS) entry which is preliminary data.</text>
</comment>
<gene>
    <name evidence="2" type="ORF">PSTG_06979</name>
</gene>
<dbReference type="PANTHER" id="PTHR28112:SF1">
    <property type="entry name" value="SRP-INDEPENDENT TARGETING PROTEIN 3"/>
    <property type="match status" value="1"/>
</dbReference>
<accession>A0A0L0VK88</accession>
<evidence type="ECO:0000256" key="1">
    <source>
        <dbReference type="SAM" id="Phobius"/>
    </source>
</evidence>
<keyword evidence="1" id="KW-0472">Membrane</keyword>
<dbReference type="STRING" id="1165861.A0A0L0VK88"/>
<protein>
    <recommendedName>
        <fullName evidence="4">Inorganic phosphate transporter pho88</fullName>
    </recommendedName>
</protein>
<dbReference type="OrthoDB" id="18139at2759"/>
<evidence type="ECO:0008006" key="4">
    <source>
        <dbReference type="Google" id="ProtNLM"/>
    </source>
</evidence>
<name>A0A0L0VK88_9BASI</name>
<dbReference type="PIRSF" id="PIRSF008756">
    <property type="entry name" value="P_tr_PHO88"/>
    <property type="match status" value="1"/>
</dbReference>
<reference evidence="3" key="1">
    <citation type="submission" date="2014-03" db="EMBL/GenBank/DDBJ databases">
        <title>The Genome Sequence of Puccinia striiformis f. sp. tritici PST-78.</title>
        <authorList>
            <consortium name="The Broad Institute Genome Sequencing Platform"/>
            <person name="Cuomo C."/>
            <person name="Hulbert S."/>
            <person name="Chen X."/>
            <person name="Walker B."/>
            <person name="Young S.K."/>
            <person name="Zeng Q."/>
            <person name="Gargeya S."/>
            <person name="Fitzgerald M."/>
            <person name="Haas B."/>
            <person name="Abouelleil A."/>
            <person name="Alvarado L."/>
            <person name="Arachchi H.M."/>
            <person name="Berlin A.M."/>
            <person name="Chapman S.B."/>
            <person name="Goldberg J."/>
            <person name="Griggs A."/>
            <person name="Gujja S."/>
            <person name="Hansen M."/>
            <person name="Howarth C."/>
            <person name="Imamovic A."/>
            <person name="Larimer J."/>
            <person name="McCowan C."/>
            <person name="Montmayeur A."/>
            <person name="Murphy C."/>
            <person name="Neiman D."/>
            <person name="Pearson M."/>
            <person name="Priest M."/>
            <person name="Roberts A."/>
            <person name="Saif S."/>
            <person name="Shea T."/>
            <person name="Sisk P."/>
            <person name="Sykes S."/>
            <person name="Wortman J."/>
            <person name="Nusbaum C."/>
            <person name="Birren B."/>
        </authorList>
    </citation>
    <scope>NUCLEOTIDE SEQUENCE [LARGE SCALE GENOMIC DNA]</scope>
    <source>
        <strain evidence="3">race PST-78</strain>
    </source>
</reference>
<dbReference type="GO" id="GO:0045047">
    <property type="term" value="P:protein targeting to ER"/>
    <property type="evidence" value="ECO:0007669"/>
    <property type="project" value="InterPro"/>
</dbReference>